<dbReference type="EMBL" id="JAPDRN010000037">
    <property type="protein sequence ID" value="KAJ9634727.1"/>
    <property type="molecule type" value="Genomic_DNA"/>
</dbReference>
<dbReference type="Pfam" id="PF01266">
    <property type="entry name" value="DAO"/>
    <property type="match status" value="1"/>
</dbReference>
<keyword evidence="4" id="KW-0274">FAD</keyword>
<dbReference type="InterPro" id="IPR023209">
    <property type="entry name" value="DAO"/>
</dbReference>
<evidence type="ECO:0000313" key="8">
    <source>
        <dbReference type="Proteomes" id="UP001172681"/>
    </source>
</evidence>
<comment type="similarity">
    <text evidence="2">Belongs to the DAMOX/DASOX family.</text>
</comment>
<dbReference type="InterPro" id="IPR006076">
    <property type="entry name" value="FAD-dep_OxRdtase"/>
</dbReference>
<dbReference type="GO" id="GO:0019478">
    <property type="term" value="P:D-amino acid catabolic process"/>
    <property type="evidence" value="ECO:0007669"/>
    <property type="project" value="TreeGrafter"/>
</dbReference>
<protein>
    <recommendedName>
        <fullName evidence="6">FAD dependent oxidoreductase domain-containing protein</fullName>
    </recommendedName>
</protein>
<dbReference type="PIRSF" id="PIRSF000189">
    <property type="entry name" value="D-aa_oxidase"/>
    <property type="match status" value="1"/>
</dbReference>
<keyword evidence="5" id="KW-0560">Oxidoreductase</keyword>
<dbReference type="GO" id="GO:0071949">
    <property type="term" value="F:FAD binding"/>
    <property type="evidence" value="ECO:0007669"/>
    <property type="project" value="InterPro"/>
</dbReference>
<reference evidence="7" key="1">
    <citation type="submission" date="2022-10" db="EMBL/GenBank/DDBJ databases">
        <title>Culturing micro-colonial fungi from biological soil crusts in the Mojave desert and describing Neophaeococcomyces mojavensis, and introducing the new genera and species Taxawa tesnikishii.</title>
        <authorList>
            <person name="Kurbessoian T."/>
            <person name="Stajich J.E."/>
        </authorList>
    </citation>
    <scope>NUCLEOTIDE SEQUENCE</scope>
    <source>
        <strain evidence="7">TK_35</strain>
    </source>
</reference>
<accession>A0AA38Y459</accession>
<feature type="domain" description="FAD dependent oxidoreductase" evidence="6">
    <location>
        <begin position="4"/>
        <end position="324"/>
    </location>
</feature>
<dbReference type="Gene3D" id="3.40.50.720">
    <property type="entry name" value="NAD(P)-binding Rossmann-like Domain"/>
    <property type="match status" value="1"/>
</dbReference>
<dbReference type="PANTHER" id="PTHR11530">
    <property type="entry name" value="D-AMINO ACID OXIDASE"/>
    <property type="match status" value="1"/>
</dbReference>
<evidence type="ECO:0000256" key="2">
    <source>
        <dbReference type="ARBA" id="ARBA00006730"/>
    </source>
</evidence>
<evidence type="ECO:0000256" key="5">
    <source>
        <dbReference type="ARBA" id="ARBA00023002"/>
    </source>
</evidence>
<comment type="cofactor">
    <cofactor evidence="1">
        <name>FAD</name>
        <dbReference type="ChEBI" id="CHEBI:57692"/>
    </cofactor>
</comment>
<dbReference type="PANTHER" id="PTHR11530:SF11">
    <property type="entry name" value="D-ASPARTATE OXIDASE"/>
    <property type="match status" value="1"/>
</dbReference>
<dbReference type="AlphaFoldDB" id="A0AA38Y459"/>
<evidence type="ECO:0000256" key="4">
    <source>
        <dbReference type="ARBA" id="ARBA00022827"/>
    </source>
</evidence>
<evidence type="ECO:0000313" key="7">
    <source>
        <dbReference type="EMBL" id="KAJ9634727.1"/>
    </source>
</evidence>
<gene>
    <name evidence="7" type="ORF">H2204_006176</name>
</gene>
<keyword evidence="8" id="KW-1185">Reference proteome</keyword>
<organism evidence="7 8">
    <name type="scientific">Knufia peltigerae</name>
    <dbReference type="NCBI Taxonomy" id="1002370"/>
    <lineage>
        <taxon>Eukaryota</taxon>
        <taxon>Fungi</taxon>
        <taxon>Dikarya</taxon>
        <taxon>Ascomycota</taxon>
        <taxon>Pezizomycotina</taxon>
        <taxon>Eurotiomycetes</taxon>
        <taxon>Chaetothyriomycetidae</taxon>
        <taxon>Chaetothyriales</taxon>
        <taxon>Trichomeriaceae</taxon>
        <taxon>Knufia</taxon>
    </lineage>
</organism>
<proteinExistence type="inferred from homology"/>
<sequence>MPLVAVLGSGIIGLKATEALVEAGYNVVVVSKDLPGDPVAASWASPSAGAVIYPTYTAKSTTREFETATFGHYWSLAHTDPSSGAQVIPVTEYFAEPYDPDSQAWYTKVKPYYRHSAPEELPLGIKDAVTVATVAVNPLIYLPYLRRNLEARGTKFSRLTAKSLDQVLRLTGAAVVVNASGHGAKELCNDAACTPVRGQAMWLRDRPRGWNKVLLCQDGGYTYVVPRLGTGGCLLGGVRQEGDEGDAADPALRRDILQRVNHLSGGAFKDVNLETDVDDVVAWRPGRDGGHRLEIQGPDVVHAYGFDGVGFAVSFGVGRRVVELVKQLTGGERARL</sequence>
<dbReference type="Gene3D" id="3.30.9.10">
    <property type="entry name" value="D-Amino Acid Oxidase, subunit A, domain 2"/>
    <property type="match status" value="1"/>
</dbReference>
<keyword evidence="3" id="KW-0285">Flavoprotein</keyword>
<comment type="caution">
    <text evidence="7">The sequence shown here is derived from an EMBL/GenBank/DDBJ whole genome shotgun (WGS) entry which is preliminary data.</text>
</comment>
<dbReference type="GO" id="GO:0005737">
    <property type="term" value="C:cytoplasm"/>
    <property type="evidence" value="ECO:0007669"/>
    <property type="project" value="TreeGrafter"/>
</dbReference>
<evidence type="ECO:0000259" key="6">
    <source>
        <dbReference type="Pfam" id="PF01266"/>
    </source>
</evidence>
<evidence type="ECO:0000256" key="1">
    <source>
        <dbReference type="ARBA" id="ARBA00001974"/>
    </source>
</evidence>
<dbReference type="SUPFAM" id="SSF54373">
    <property type="entry name" value="FAD-linked reductases, C-terminal domain"/>
    <property type="match status" value="1"/>
</dbReference>
<dbReference type="SUPFAM" id="SSF51971">
    <property type="entry name" value="Nucleotide-binding domain"/>
    <property type="match status" value="1"/>
</dbReference>
<dbReference type="Proteomes" id="UP001172681">
    <property type="component" value="Unassembled WGS sequence"/>
</dbReference>
<name>A0AA38Y459_9EURO</name>
<dbReference type="GO" id="GO:0003884">
    <property type="term" value="F:D-amino-acid oxidase activity"/>
    <property type="evidence" value="ECO:0007669"/>
    <property type="project" value="InterPro"/>
</dbReference>
<evidence type="ECO:0000256" key="3">
    <source>
        <dbReference type="ARBA" id="ARBA00022630"/>
    </source>
</evidence>